<dbReference type="EMBL" id="RJVU01019282">
    <property type="protein sequence ID" value="ROL50905.1"/>
    <property type="molecule type" value="Genomic_DNA"/>
</dbReference>
<dbReference type="PANTHER" id="PTHR47577:SF2">
    <property type="entry name" value="THAP DOMAIN CONTAINING 9"/>
    <property type="match status" value="1"/>
</dbReference>
<evidence type="ECO:0000313" key="3">
    <source>
        <dbReference type="Proteomes" id="UP000281406"/>
    </source>
</evidence>
<accession>A0A3N0YX66</accession>
<gene>
    <name evidence="2" type="ORF">DPX16_3539</name>
</gene>
<sequence length="296" mass="32281">MLAVTVVPASRQFDVTPALPLDSDHDYSILPYVESISKFKDAAIHYIAGFVVKKMKEKILCMPCSLALSSDSSMHAFIALKNRGGLQNPSTNIVEVCKASERCFQRLLTTSGGKLPQGKGVTAAITIQVLSDCADKNIFSELHNHMFETSVEDNHVHTLVKMAASMYCKIRLHHLARRETEKVTGALARSPPTSLGDVRQHNGHLRETPIEMLQILLHRCDEIDVLPASQVVPAAVNQQDIRGCSSSEGPVEERKESVPSKSTPAKPVNLGPDGLSGPLFPTTNVATPDDPNHWTC</sequence>
<evidence type="ECO:0000256" key="1">
    <source>
        <dbReference type="SAM" id="MobiDB-lite"/>
    </source>
</evidence>
<feature type="region of interest" description="Disordered" evidence="1">
    <location>
        <begin position="242"/>
        <end position="296"/>
    </location>
</feature>
<evidence type="ECO:0000313" key="2">
    <source>
        <dbReference type="EMBL" id="ROL50905.1"/>
    </source>
</evidence>
<proteinExistence type="predicted"/>
<dbReference type="PANTHER" id="PTHR47577">
    <property type="entry name" value="THAP DOMAIN-CONTAINING PROTEIN 6"/>
    <property type="match status" value="1"/>
</dbReference>
<reference evidence="2 3" key="1">
    <citation type="submission" date="2018-10" db="EMBL/GenBank/DDBJ databases">
        <title>Genome assembly for a Yunnan-Guizhou Plateau 3E fish, Anabarilius grahami (Regan), and its evolutionary and genetic applications.</title>
        <authorList>
            <person name="Jiang W."/>
        </authorList>
    </citation>
    <scope>NUCLEOTIDE SEQUENCE [LARGE SCALE GENOMIC DNA]</scope>
    <source>
        <strain evidence="2">AG-KIZ</strain>
        <tissue evidence="2">Muscle</tissue>
    </source>
</reference>
<protein>
    <submittedName>
        <fullName evidence="2">Uncharacterized protein</fullName>
    </submittedName>
</protein>
<comment type="caution">
    <text evidence="2">The sequence shown here is derived from an EMBL/GenBank/DDBJ whole genome shotgun (WGS) entry which is preliminary data.</text>
</comment>
<dbReference type="OrthoDB" id="6491412at2759"/>
<dbReference type="AlphaFoldDB" id="A0A3N0YX66"/>
<name>A0A3N0YX66_ANAGA</name>
<dbReference type="Proteomes" id="UP000281406">
    <property type="component" value="Unassembled WGS sequence"/>
</dbReference>
<organism evidence="2 3">
    <name type="scientific">Anabarilius grahami</name>
    <name type="common">Kanglang fish</name>
    <name type="synonym">Barilius grahami</name>
    <dbReference type="NCBI Taxonomy" id="495550"/>
    <lineage>
        <taxon>Eukaryota</taxon>
        <taxon>Metazoa</taxon>
        <taxon>Chordata</taxon>
        <taxon>Craniata</taxon>
        <taxon>Vertebrata</taxon>
        <taxon>Euteleostomi</taxon>
        <taxon>Actinopterygii</taxon>
        <taxon>Neopterygii</taxon>
        <taxon>Teleostei</taxon>
        <taxon>Ostariophysi</taxon>
        <taxon>Cypriniformes</taxon>
        <taxon>Xenocyprididae</taxon>
        <taxon>Xenocypridinae</taxon>
        <taxon>Xenocypridinae incertae sedis</taxon>
        <taxon>Anabarilius</taxon>
    </lineage>
</organism>
<keyword evidence="3" id="KW-1185">Reference proteome</keyword>